<proteinExistence type="predicted"/>
<reference evidence="1 2" key="1">
    <citation type="submission" date="2020-04" db="EMBL/GenBank/DDBJ databases">
        <title>Genome sequencing of novel species.</title>
        <authorList>
            <person name="Heo J."/>
            <person name="Kim S.-J."/>
            <person name="Kim J.-S."/>
            <person name="Hong S.-B."/>
            <person name="Kwon S.-W."/>
        </authorList>
    </citation>
    <scope>NUCLEOTIDE SEQUENCE [LARGE SCALE GENOMIC DNA]</scope>
    <source>
        <strain evidence="1 2">F39-2</strain>
    </source>
</reference>
<keyword evidence="2" id="KW-1185">Reference proteome</keyword>
<dbReference type="EMBL" id="CP051682">
    <property type="protein sequence ID" value="QJD95068.1"/>
    <property type="molecule type" value="Genomic_DNA"/>
</dbReference>
<evidence type="ECO:0000313" key="2">
    <source>
        <dbReference type="Proteomes" id="UP000503278"/>
    </source>
</evidence>
<dbReference type="InterPro" id="IPR003737">
    <property type="entry name" value="GlcNAc_PI_deacetylase-related"/>
</dbReference>
<accession>A0A7L5DXY9</accession>
<dbReference type="SUPFAM" id="SSF102588">
    <property type="entry name" value="LmbE-like"/>
    <property type="match status" value="1"/>
</dbReference>
<dbReference type="AlphaFoldDB" id="A0A7L5DXY9"/>
<name>A0A7L5DXY9_9SPHI</name>
<protein>
    <submittedName>
        <fullName evidence="1">PIG-L family deacetylase</fullName>
    </submittedName>
</protein>
<gene>
    <name evidence="1" type="ORF">HH214_03840</name>
</gene>
<dbReference type="InterPro" id="IPR024078">
    <property type="entry name" value="LmbE-like_dom_sf"/>
</dbReference>
<dbReference type="RefSeq" id="WP_169606085.1">
    <property type="nucleotide sequence ID" value="NZ_CP051682.1"/>
</dbReference>
<dbReference type="Gene3D" id="3.40.50.10320">
    <property type="entry name" value="LmbE-like"/>
    <property type="match status" value="1"/>
</dbReference>
<dbReference type="KEGG" id="mrob:HH214_03840"/>
<dbReference type="PANTHER" id="PTHR12993:SF29">
    <property type="entry name" value="BLR3841 PROTEIN"/>
    <property type="match status" value="1"/>
</dbReference>
<dbReference type="GO" id="GO:0016811">
    <property type="term" value="F:hydrolase activity, acting on carbon-nitrogen (but not peptide) bonds, in linear amides"/>
    <property type="evidence" value="ECO:0007669"/>
    <property type="project" value="TreeGrafter"/>
</dbReference>
<evidence type="ECO:0000313" key="1">
    <source>
        <dbReference type="EMBL" id="QJD95068.1"/>
    </source>
</evidence>
<dbReference type="Pfam" id="PF02585">
    <property type="entry name" value="PIG-L"/>
    <property type="match status" value="1"/>
</dbReference>
<organism evidence="1 2">
    <name type="scientific">Mucilaginibacter robiniae</name>
    <dbReference type="NCBI Taxonomy" id="2728022"/>
    <lineage>
        <taxon>Bacteria</taxon>
        <taxon>Pseudomonadati</taxon>
        <taxon>Bacteroidota</taxon>
        <taxon>Sphingobacteriia</taxon>
        <taxon>Sphingobacteriales</taxon>
        <taxon>Sphingobacteriaceae</taxon>
        <taxon>Mucilaginibacter</taxon>
    </lineage>
</organism>
<dbReference type="PANTHER" id="PTHR12993">
    <property type="entry name" value="N-ACETYLGLUCOSAMINYL-PHOSPHATIDYLINOSITOL DE-N-ACETYLASE-RELATED"/>
    <property type="match status" value="1"/>
</dbReference>
<sequence length="253" mass="28378">MTSGIKPQQNWHQHAGTLSINSLRELGKVLVIAPHQDDESLGCGGTIALLRQAGLPVHVAFVSDGSLSHPNSKKYPTEKRIALREQEALAALQILGINNNQVTFMHLPDGSVPFNGDPQFTGAVNQMQQLLLDIKPQTILLPWRRDPHTDHRATWQIVDEAINETGISARQLEYLIWLWERAADNDLPQPGEMQIWQVNIEQVIELKKQAIAAHLSQTTRLIDDDPEGFMLSPEVLAHFDKPYEIFVESNKLA</sequence>
<dbReference type="Proteomes" id="UP000503278">
    <property type="component" value="Chromosome"/>
</dbReference>